<feature type="signal peptide" evidence="8">
    <location>
        <begin position="1"/>
        <end position="19"/>
    </location>
</feature>
<dbReference type="PANTHER" id="PTHR45625">
    <property type="entry name" value="PEPTIDYL-PROLYL CIS-TRANS ISOMERASE-RELATED"/>
    <property type="match status" value="1"/>
</dbReference>
<reference evidence="10 11" key="2">
    <citation type="journal article" date="2010" name="Stand. Genomic Sci.">
        <title>Complete genome sequence of Sulfurospirillum deleyianum type strain (5175).</title>
        <authorList>
            <person name="Sikorski J."/>
            <person name="Lapidus A."/>
            <person name="Copeland A."/>
            <person name="Glavina Del Rio T."/>
            <person name="Nolan M."/>
            <person name="Lucas S."/>
            <person name="Chen F."/>
            <person name="Tice H."/>
            <person name="Cheng J.F."/>
            <person name="Saunders E."/>
            <person name="Bruce D."/>
            <person name="Goodwin L."/>
            <person name="Pitluck S."/>
            <person name="Ovchinnikova G."/>
            <person name="Pati A."/>
            <person name="Ivanova N."/>
            <person name="Mavromatis K."/>
            <person name="Chen A."/>
            <person name="Palaniappan K."/>
            <person name="Chain P."/>
            <person name="Land M."/>
            <person name="Hauser L."/>
            <person name="Chang Y.J."/>
            <person name="Jeffries C.D."/>
            <person name="Brettin T."/>
            <person name="Detter J.C."/>
            <person name="Han C."/>
            <person name="Rohde M."/>
            <person name="Lang E."/>
            <person name="Spring S."/>
            <person name="Goker M."/>
            <person name="Bristow J."/>
            <person name="Eisen J.A."/>
            <person name="Markowitz V."/>
            <person name="Hugenholtz P."/>
            <person name="Kyrpides N.C."/>
            <person name="Klenk H.P."/>
        </authorList>
    </citation>
    <scope>NUCLEOTIDE SEQUENCE [LARGE SCALE GENOMIC DNA]</scope>
    <source>
        <strain evidence="11">ATCC 51133 / DSM 6946 / 5175</strain>
    </source>
</reference>
<dbReference type="FunFam" id="2.40.100.10:FF:000003">
    <property type="entry name" value="Peptidylprolyl isomerase domain and WD repeat-containing 1"/>
    <property type="match status" value="1"/>
</dbReference>
<evidence type="ECO:0000313" key="11">
    <source>
        <dbReference type="Proteomes" id="UP000002222"/>
    </source>
</evidence>
<dbReference type="EMBL" id="CP001816">
    <property type="protein sequence ID" value="ACZ11143.1"/>
    <property type="molecule type" value="Genomic_DNA"/>
</dbReference>
<dbReference type="GO" id="GO:0003755">
    <property type="term" value="F:peptidyl-prolyl cis-trans isomerase activity"/>
    <property type="evidence" value="ECO:0007669"/>
    <property type="project" value="UniProtKB-UniRule"/>
</dbReference>
<protein>
    <recommendedName>
        <fullName evidence="8">Peptidyl-prolyl cis-trans isomerase</fullName>
        <shortName evidence="8">PPIase</shortName>
        <ecNumber evidence="8">5.2.1.8</ecNumber>
    </recommendedName>
</protein>
<dbReference type="RefSeq" id="WP_012855909.1">
    <property type="nucleotide sequence ID" value="NC_013512.1"/>
</dbReference>
<sequence precursor="true">MKKVLALCVLGFWSALCSAEVVFETTQGNIVFALKPEIAPKACENFEGLVKKGYYNGVSFHRVIKNFMIQGGDPTGTGRGGESIFGGAFEDEFKPFVMFNKAGILAMANAGRNTNRSQFFITTTPTPHLNGRHTIFGEVIEGMDVVRKLENVPTDSRDKPREPQLILKAYLK</sequence>
<proteinExistence type="inferred from homology"/>
<dbReference type="eggNOG" id="COG0652">
    <property type="taxonomic scope" value="Bacteria"/>
</dbReference>
<keyword evidence="5" id="KW-0677">Repeat</keyword>
<evidence type="ECO:0000256" key="6">
    <source>
        <dbReference type="ARBA" id="ARBA00023110"/>
    </source>
</evidence>
<accession>D1AZ05</accession>
<dbReference type="InterPro" id="IPR044666">
    <property type="entry name" value="Cyclophilin_A-like"/>
</dbReference>
<dbReference type="GO" id="GO:0006457">
    <property type="term" value="P:protein folding"/>
    <property type="evidence" value="ECO:0007669"/>
    <property type="project" value="InterPro"/>
</dbReference>
<dbReference type="PIRSF" id="PIRSF001467">
    <property type="entry name" value="Peptidylpro_ismrse"/>
    <property type="match status" value="1"/>
</dbReference>
<dbReference type="PANTHER" id="PTHR45625:SF4">
    <property type="entry name" value="PEPTIDYLPROLYL ISOMERASE DOMAIN AND WD REPEAT-CONTAINING PROTEIN 1"/>
    <property type="match status" value="1"/>
</dbReference>
<comment type="catalytic activity">
    <reaction evidence="1 8">
        <text>[protein]-peptidylproline (omega=180) = [protein]-peptidylproline (omega=0)</text>
        <dbReference type="Rhea" id="RHEA:16237"/>
        <dbReference type="Rhea" id="RHEA-COMP:10747"/>
        <dbReference type="Rhea" id="RHEA-COMP:10748"/>
        <dbReference type="ChEBI" id="CHEBI:83833"/>
        <dbReference type="ChEBI" id="CHEBI:83834"/>
        <dbReference type="EC" id="5.2.1.8"/>
    </reaction>
</comment>
<dbReference type="PROSITE" id="PS50072">
    <property type="entry name" value="CSA_PPIASE_2"/>
    <property type="match status" value="1"/>
</dbReference>
<dbReference type="InterPro" id="IPR029000">
    <property type="entry name" value="Cyclophilin-like_dom_sf"/>
</dbReference>
<dbReference type="SUPFAM" id="SSF50891">
    <property type="entry name" value="Cyclophilin-like"/>
    <property type="match status" value="1"/>
</dbReference>
<dbReference type="STRING" id="525898.Sdel_0105"/>
<evidence type="ECO:0000256" key="8">
    <source>
        <dbReference type="RuleBase" id="RU363019"/>
    </source>
</evidence>
<evidence type="ECO:0000256" key="4">
    <source>
        <dbReference type="ARBA" id="ARBA00022574"/>
    </source>
</evidence>
<keyword evidence="11" id="KW-1185">Reference proteome</keyword>
<name>D1AZ05_SULD5</name>
<organism evidence="10 11">
    <name type="scientific">Sulfurospirillum deleyianum (strain ATCC 51133 / DSM 6946 / 5175)</name>
    <dbReference type="NCBI Taxonomy" id="525898"/>
    <lineage>
        <taxon>Bacteria</taxon>
        <taxon>Pseudomonadati</taxon>
        <taxon>Campylobacterota</taxon>
        <taxon>Epsilonproteobacteria</taxon>
        <taxon>Campylobacterales</taxon>
        <taxon>Sulfurospirillaceae</taxon>
        <taxon>Sulfurospirillum</taxon>
    </lineage>
</organism>
<reference evidence="11" key="1">
    <citation type="submission" date="2009-11" db="EMBL/GenBank/DDBJ databases">
        <title>The complete genome of Sulfurospirillum deleyianum DSM 6946.</title>
        <authorList>
            <consortium name="US DOE Joint Genome Institute (JGI-PGF)"/>
            <person name="Lucas S."/>
            <person name="Copeland A."/>
            <person name="Lapidus A."/>
            <person name="Glavina del Rio T."/>
            <person name="Dalin E."/>
            <person name="Tice H."/>
            <person name="Bruce D."/>
            <person name="Goodwin L."/>
            <person name="Pitluck S."/>
            <person name="Kyrpides N."/>
            <person name="Mavromatis K."/>
            <person name="Ivanova N."/>
            <person name="Ovchinnikova G."/>
            <person name="Munk A.C."/>
            <person name="Lu M."/>
            <person name="Brettin T."/>
            <person name="Detter J.C."/>
            <person name="Han C."/>
            <person name="Tapia R."/>
            <person name="Larimer F."/>
            <person name="Land M."/>
            <person name="Hauser L."/>
            <person name="Markowitz V."/>
            <person name="Cheng J.F."/>
            <person name="Hugenholtz P."/>
            <person name="Woyke T."/>
            <person name="Wu D."/>
            <person name="Aumann P."/>
            <person name="Schneider S."/>
            <person name="Lang E."/>
            <person name="Spring S."/>
            <person name="Klenk H.P."/>
            <person name="Eisen J.A."/>
        </authorList>
    </citation>
    <scope>NUCLEOTIDE SEQUENCE [LARGE SCALE GENOMIC DNA]</scope>
    <source>
        <strain evidence="11">ATCC 51133 / DSM 6946 / 5175</strain>
    </source>
</reference>
<evidence type="ECO:0000256" key="3">
    <source>
        <dbReference type="ARBA" id="ARBA00007365"/>
    </source>
</evidence>
<comment type="function">
    <text evidence="2 8">PPIases accelerate the folding of proteins. It catalyzes the cis-trans isomerization of proline imidic peptide bonds in oligopeptides.</text>
</comment>
<dbReference type="Proteomes" id="UP000002222">
    <property type="component" value="Chromosome"/>
</dbReference>
<evidence type="ECO:0000313" key="10">
    <source>
        <dbReference type="EMBL" id="ACZ11143.1"/>
    </source>
</evidence>
<keyword evidence="6 8" id="KW-0697">Rotamase</keyword>
<keyword evidence="8" id="KW-0732">Signal</keyword>
<evidence type="ECO:0000256" key="5">
    <source>
        <dbReference type="ARBA" id="ARBA00022737"/>
    </source>
</evidence>
<evidence type="ECO:0000256" key="1">
    <source>
        <dbReference type="ARBA" id="ARBA00000971"/>
    </source>
</evidence>
<dbReference type="PRINTS" id="PR00153">
    <property type="entry name" value="CSAPPISMRASE"/>
</dbReference>
<keyword evidence="4" id="KW-0853">WD repeat</keyword>
<dbReference type="AlphaFoldDB" id="D1AZ05"/>
<evidence type="ECO:0000256" key="7">
    <source>
        <dbReference type="ARBA" id="ARBA00023235"/>
    </source>
</evidence>
<dbReference type="Pfam" id="PF00160">
    <property type="entry name" value="Pro_isomerase"/>
    <property type="match status" value="1"/>
</dbReference>
<dbReference type="Gene3D" id="2.40.100.10">
    <property type="entry name" value="Cyclophilin-like"/>
    <property type="match status" value="1"/>
</dbReference>
<dbReference type="EC" id="5.2.1.8" evidence="8"/>
<gene>
    <name evidence="10" type="ordered locus">Sdel_0105</name>
</gene>
<dbReference type="OrthoDB" id="9807797at2"/>
<dbReference type="KEGG" id="sdl:Sdel_0105"/>
<dbReference type="HOGENOM" id="CLU_012062_16_3_7"/>
<evidence type="ECO:0000259" key="9">
    <source>
        <dbReference type="PROSITE" id="PS50072"/>
    </source>
</evidence>
<comment type="similarity">
    <text evidence="3 8">Belongs to the cyclophilin-type PPIase family.</text>
</comment>
<keyword evidence="7 8" id="KW-0413">Isomerase</keyword>
<dbReference type="PROSITE" id="PS00170">
    <property type="entry name" value="CSA_PPIASE_1"/>
    <property type="match status" value="1"/>
</dbReference>
<dbReference type="InterPro" id="IPR024936">
    <property type="entry name" value="Cyclophilin-type_PPIase"/>
</dbReference>
<evidence type="ECO:0000256" key="2">
    <source>
        <dbReference type="ARBA" id="ARBA00002388"/>
    </source>
</evidence>
<feature type="chain" id="PRO_5006523351" description="Peptidyl-prolyl cis-trans isomerase" evidence="8">
    <location>
        <begin position="20"/>
        <end position="172"/>
    </location>
</feature>
<dbReference type="InterPro" id="IPR020892">
    <property type="entry name" value="Cyclophilin-type_PPIase_CS"/>
</dbReference>
<dbReference type="InterPro" id="IPR002130">
    <property type="entry name" value="Cyclophilin-type_PPIase_dom"/>
</dbReference>
<feature type="domain" description="PPIase cyclophilin-type" evidence="9">
    <location>
        <begin position="28"/>
        <end position="171"/>
    </location>
</feature>